<gene>
    <name evidence="9" type="primary">hisZ</name>
    <name evidence="12" type="ORF">FHP08_18150</name>
</gene>
<comment type="function">
    <text evidence="8 9">Required for the first step of histidine biosynthesis. May allow the feedback regulation of ATP phosphoribosyltransferase activity by histidine.</text>
</comment>
<dbReference type="NCBIfam" id="NF009086">
    <property type="entry name" value="PRK12421.1"/>
    <property type="match status" value="1"/>
</dbReference>
<dbReference type="RefSeq" id="WP_147705925.1">
    <property type="nucleotide sequence ID" value="NZ_VDUY01000011.1"/>
</dbReference>
<protein>
    <recommendedName>
        <fullName evidence="5 9">ATP phosphoribosyltransferase regulatory subunit</fullName>
    </recommendedName>
</protein>
<comment type="similarity">
    <text evidence="3 9">Belongs to the class-II aminoacyl-tRNA synthetase family. HisZ subfamily.</text>
</comment>
<feature type="binding site" evidence="10">
    <location>
        <position position="284"/>
    </location>
    <ligand>
        <name>L-histidine</name>
        <dbReference type="ChEBI" id="CHEBI:57595"/>
    </ligand>
</feature>
<dbReference type="GO" id="GO:0006427">
    <property type="term" value="P:histidyl-tRNA aminoacylation"/>
    <property type="evidence" value="ECO:0007669"/>
    <property type="project" value="TreeGrafter"/>
</dbReference>
<dbReference type="InterPro" id="IPR004516">
    <property type="entry name" value="HisRS/HisZ"/>
</dbReference>
<evidence type="ECO:0000313" key="12">
    <source>
        <dbReference type="EMBL" id="TXL61791.1"/>
    </source>
</evidence>
<dbReference type="GO" id="GO:0000105">
    <property type="term" value="P:L-histidine biosynthetic process"/>
    <property type="evidence" value="ECO:0007669"/>
    <property type="project" value="UniProtKB-UniRule"/>
</dbReference>
<dbReference type="Gene3D" id="3.30.930.10">
    <property type="entry name" value="Bira Bifunctional Protein, Domain 2"/>
    <property type="match status" value="1"/>
</dbReference>
<evidence type="ECO:0000256" key="4">
    <source>
        <dbReference type="ARBA" id="ARBA00011496"/>
    </source>
</evidence>
<dbReference type="NCBIfam" id="NF008935">
    <property type="entry name" value="PRK12292.1-1"/>
    <property type="match status" value="1"/>
</dbReference>
<sequence length="407" mass="44164">MPRWLLPENISDVLPSEARRIEELRRRLLDLYRSYGYELVMPPMIEHIDSLLTGSGRDLGLRTFQLVDQMSGRTLGLRADITPQVARIDAHMLNRDGVARLCYAGSVLHTRAASPFASREPMHVGAELYGHAGLAADLEIIELLVRSLAVAGCGKVRLDLCHVGIVPALLSLHGPVPGVDEEDLYALLQGKDQPGLAEALVAAPAALRDALLSLPGLHGRIAVGGAPAGIGARAGGDPLARARRLLPQTGPSSEALDRLERLAASPMWLRWPEVEVSVDLADLRGYRYHNGITFAAYVESMPFAVARGGRYDDAGRVFGRARPATGFSLELRALADLQPEQPPARAIAAPWSDDHALAMVVEALRASGEIVIQALPGSERDQQEFTCDRELVADEHGRWIVRELKQG</sequence>
<evidence type="ECO:0000256" key="9">
    <source>
        <dbReference type="HAMAP-Rule" id="MF_00125"/>
    </source>
</evidence>
<dbReference type="GO" id="GO:0005737">
    <property type="term" value="C:cytoplasm"/>
    <property type="evidence" value="ECO:0007669"/>
    <property type="project" value="UniProtKB-SubCell"/>
</dbReference>
<dbReference type="InterPro" id="IPR004517">
    <property type="entry name" value="HisZ"/>
</dbReference>
<organism evidence="12 13">
    <name type="scientific">Zeimonas arvi</name>
    <dbReference type="NCBI Taxonomy" id="2498847"/>
    <lineage>
        <taxon>Bacteria</taxon>
        <taxon>Pseudomonadati</taxon>
        <taxon>Pseudomonadota</taxon>
        <taxon>Betaproteobacteria</taxon>
        <taxon>Burkholderiales</taxon>
        <taxon>Burkholderiaceae</taxon>
        <taxon>Zeimonas</taxon>
    </lineage>
</organism>
<keyword evidence="6 9" id="KW-0963">Cytoplasm</keyword>
<dbReference type="InterPro" id="IPR041715">
    <property type="entry name" value="HisRS-like_core"/>
</dbReference>
<dbReference type="PANTHER" id="PTHR43707:SF1">
    <property type="entry name" value="HISTIDINE--TRNA LIGASE, MITOCHONDRIAL-RELATED"/>
    <property type="match status" value="1"/>
</dbReference>
<dbReference type="Proteomes" id="UP000321548">
    <property type="component" value="Unassembled WGS sequence"/>
</dbReference>
<dbReference type="OrthoDB" id="9769617at2"/>
<evidence type="ECO:0000259" key="11">
    <source>
        <dbReference type="Pfam" id="PF13393"/>
    </source>
</evidence>
<evidence type="ECO:0000256" key="2">
    <source>
        <dbReference type="ARBA" id="ARBA00004667"/>
    </source>
</evidence>
<evidence type="ECO:0000256" key="1">
    <source>
        <dbReference type="ARBA" id="ARBA00004496"/>
    </source>
</evidence>
<reference evidence="12 13" key="1">
    <citation type="submission" date="2019-06" db="EMBL/GenBank/DDBJ databases">
        <title>Quisquiliibacterium sp. nov., isolated from a maize field.</title>
        <authorList>
            <person name="Lin S.-Y."/>
            <person name="Tsai C.-F."/>
            <person name="Young C.-C."/>
        </authorList>
    </citation>
    <scope>NUCLEOTIDE SEQUENCE [LARGE SCALE GENOMIC DNA]</scope>
    <source>
        <strain evidence="12 13">CC-CFT501</strain>
    </source>
</reference>
<name>A0A5C8NLV3_9BURK</name>
<comment type="subunit">
    <text evidence="4 9">Heteromultimer composed of HisG and HisZ subunits.</text>
</comment>
<dbReference type="SUPFAM" id="SSF55681">
    <property type="entry name" value="Class II aaRS and biotin synthetases"/>
    <property type="match status" value="1"/>
</dbReference>
<evidence type="ECO:0000256" key="8">
    <source>
        <dbReference type="ARBA" id="ARBA00025246"/>
    </source>
</evidence>
<comment type="caution">
    <text evidence="12">The sequence shown here is derived from an EMBL/GenBank/DDBJ whole genome shotgun (WGS) entry which is preliminary data.</text>
</comment>
<keyword evidence="13" id="KW-1185">Reference proteome</keyword>
<dbReference type="Pfam" id="PF13393">
    <property type="entry name" value="tRNA-synt_His"/>
    <property type="match status" value="1"/>
</dbReference>
<dbReference type="PANTHER" id="PTHR43707">
    <property type="entry name" value="HISTIDYL-TRNA SYNTHETASE"/>
    <property type="match status" value="1"/>
</dbReference>
<comment type="subcellular location">
    <subcellularLocation>
        <location evidence="1 9">Cytoplasm</location>
    </subcellularLocation>
</comment>
<dbReference type="GO" id="GO:0004821">
    <property type="term" value="F:histidine-tRNA ligase activity"/>
    <property type="evidence" value="ECO:0007669"/>
    <property type="project" value="TreeGrafter"/>
</dbReference>
<dbReference type="InterPro" id="IPR045864">
    <property type="entry name" value="aa-tRNA-synth_II/BPL/LPL"/>
</dbReference>
<evidence type="ECO:0000256" key="10">
    <source>
        <dbReference type="PIRSR" id="PIRSR001549-1"/>
    </source>
</evidence>
<dbReference type="AlphaFoldDB" id="A0A5C8NLV3"/>
<evidence type="ECO:0000256" key="3">
    <source>
        <dbReference type="ARBA" id="ARBA00005539"/>
    </source>
</evidence>
<accession>A0A5C8NLV3</accession>
<keyword evidence="7 9" id="KW-0368">Histidine biosynthesis</keyword>
<evidence type="ECO:0000256" key="6">
    <source>
        <dbReference type="ARBA" id="ARBA00022490"/>
    </source>
</evidence>
<evidence type="ECO:0000256" key="7">
    <source>
        <dbReference type="ARBA" id="ARBA00023102"/>
    </source>
</evidence>
<feature type="binding site" evidence="10">
    <location>
        <begin position="80"/>
        <end position="82"/>
    </location>
    <ligand>
        <name>L-histidine</name>
        <dbReference type="ChEBI" id="CHEBI:57595"/>
    </ligand>
</feature>
<proteinExistence type="inferred from homology"/>
<dbReference type="UniPathway" id="UPA00031">
    <property type="reaction ID" value="UER00006"/>
</dbReference>
<dbReference type="GO" id="GO:0016757">
    <property type="term" value="F:glycosyltransferase activity"/>
    <property type="evidence" value="ECO:0007669"/>
    <property type="project" value="UniProtKB-KW"/>
</dbReference>
<dbReference type="HAMAP" id="MF_00125">
    <property type="entry name" value="HisZ"/>
    <property type="match status" value="1"/>
</dbReference>
<comment type="pathway">
    <text evidence="2 9">Amino-acid biosynthesis; L-histidine biosynthesis; L-histidine from 5-phospho-alpha-D-ribose 1-diphosphate: step 1/9.</text>
</comment>
<evidence type="ECO:0000313" key="13">
    <source>
        <dbReference type="Proteomes" id="UP000321548"/>
    </source>
</evidence>
<feature type="binding site" evidence="10">
    <location>
        <position position="127"/>
    </location>
    <ligand>
        <name>L-histidine</name>
        <dbReference type="ChEBI" id="CHEBI:57595"/>
    </ligand>
</feature>
<comment type="miscellaneous">
    <text evidence="9">This function is generally fulfilled by the C-terminal part of HisG, which is missing in some bacteria such as this one.</text>
</comment>
<feature type="domain" description="Class II Histidinyl-tRNA synthetase (HisRS)-like catalytic core" evidence="11">
    <location>
        <begin position="10"/>
        <end position="334"/>
    </location>
</feature>
<dbReference type="PIRSF" id="PIRSF001549">
    <property type="entry name" value="His-tRNA_synth"/>
    <property type="match status" value="1"/>
</dbReference>
<keyword evidence="12" id="KW-0808">Transferase</keyword>
<keyword evidence="9" id="KW-0028">Amino-acid biosynthesis</keyword>
<dbReference type="EMBL" id="VDUY01000011">
    <property type="protein sequence ID" value="TXL61791.1"/>
    <property type="molecule type" value="Genomic_DNA"/>
</dbReference>
<evidence type="ECO:0000256" key="5">
    <source>
        <dbReference type="ARBA" id="ARBA00020397"/>
    </source>
</evidence>
<keyword evidence="12" id="KW-0328">Glycosyltransferase</keyword>